<evidence type="ECO:0000256" key="7">
    <source>
        <dbReference type="ARBA" id="ARBA00022842"/>
    </source>
</evidence>
<evidence type="ECO:0000256" key="3">
    <source>
        <dbReference type="ARBA" id="ARBA00022630"/>
    </source>
</evidence>
<evidence type="ECO:0000256" key="11">
    <source>
        <dbReference type="PIRSR" id="PIRSR006268-2"/>
    </source>
</evidence>
<feature type="binding site" evidence="11">
    <location>
        <position position="170"/>
    </location>
    <ligand>
        <name>Mg(2+)</name>
        <dbReference type="ChEBI" id="CHEBI:18420"/>
    </ligand>
</feature>
<dbReference type="Gene3D" id="3.10.520.10">
    <property type="entry name" value="ApbE-like domains"/>
    <property type="match status" value="1"/>
</dbReference>
<comment type="cofactor">
    <cofactor evidence="11">
        <name>Mg(2+)</name>
        <dbReference type="ChEBI" id="CHEBI:18420"/>
    </cofactor>
    <cofactor evidence="11">
        <name>Mn(2+)</name>
        <dbReference type="ChEBI" id="CHEBI:29035"/>
    </cofactor>
    <text evidence="11">Magnesium. Can also use manganese.</text>
</comment>
<evidence type="ECO:0000256" key="12">
    <source>
        <dbReference type="SAM" id="MobiDB-lite"/>
    </source>
</evidence>
<dbReference type="RefSeq" id="WP_220195687.1">
    <property type="nucleotide sequence ID" value="NZ_BNJF01000002.1"/>
</dbReference>
<proteinExistence type="inferred from homology"/>
<sequence>MGTPTRNNHLSQDPTHPESLTIPPDMGRAQFRAMGTTITLLLPEQSLHAGAETVHNLFAHWEKTLSRFKPESELSQLNQRAGQSVKVSDLLFRVIRASLHAAEMTEGLFDPTLLTQLVQLGYDRPFNKLATNAPPGDDTSRPGGDWRTVQLISRTKSVSLPPGCGIDVGGIAKGMAVDAALKLLSQYGIRMALINAGGDLAAIGIPPGYRSWPLAIDGPTASWVIPFRYGALATSGIARRHWRQGNIERHHLLDPRSGKPTQNTLWSVTVAAGTCEQAEVIAKAAFLLGPEEGAKLLTRHKLAGLFIHSDGNWTSAGPWPVESMREEQPKGSL</sequence>
<reference evidence="13" key="1">
    <citation type="submission" date="2020-10" db="EMBL/GenBank/DDBJ databases">
        <title>Taxonomic study of unclassified bacteria belonging to the class Ktedonobacteria.</title>
        <authorList>
            <person name="Yabe S."/>
            <person name="Wang C.M."/>
            <person name="Zheng Y."/>
            <person name="Sakai Y."/>
            <person name="Cavaletti L."/>
            <person name="Monciardini P."/>
            <person name="Donadio S."/>
        </authorList>
    </citation>
    <scope>NUCLEOTIDE SEQUENCE</scope>
    <source>
        <strain evidence="13">SOSP1-1</strain>
    </source>
</reference>
<name>A0A8J3MU63_9CHLR</name>
<comment type="catalytic activity">
    <reaction evidence="9 10">
        <text>L-threonyl-[protein] + FAD = FMN-L-threonyl-[protein] + AMP + H(+)</text>
        <dbReference type="Rhea" id="RHEA:36847"/>
        <dbReference type="Rhea" id="RHEA-COMP:11060"/>
        <dbReference type="Rhea" id="RHEA-COMP:11061"/>
        <dbReference type="ChEBI" id="CHEBI:15378"/>
        <dbReference type="ChEBI" id="CHEBI:30013"/>
        <dbReference type="ChEBI" id="CHEBI:57692"/>
        <dbReference type="ChEBI" id="CHEBI:74257"/>
        <dbReference type="ChEBI" id="CHEBI:456215"/>
        <dbReference type="EC" id="2.7.1.180"/>
    </reaction>
</comment>
<feature type="compositionally biased region" description="Polar residues" evidence="12">
    <location>
        <begin position="1"/>
        <end position="14"/>
    </location>
</feature>
<keyword evidence="7 10" id="KW-0460">Magnesium</keyword>
<evidence type="ECO:0000313" key="13">
    <source>
        <dbReference type="EMBL" id="GHO46303.1"/>
    </source>
</evidence>
<keyword evidence="5 10" id="KW-0479">Metal-binding</keyword>
<dbReference type="PANTHER" id="PTHR30040">
    <property type="entry name" value="THIAMINE BIOSYNTHESIS LIPOPROTEIN APBE"/>
    <property type="match status" value="1"/>
</dbReference>
<feature type="region of interest" description="Disordered" evidence="12">
    <location>
        <begin position="1"/>
        <end position="22"/>
    </location>
</feature>
<keyword evidence="14" id="KW-1185">Reference proteome</keyword>
<dbReference type="GO" id="GO:0016740">
    <property type="term" value="F:transferase activity"/>
    <property type="evidence" value="ECO:0007669"/>
    <property type="project" value="UniProtKB-UniRule"/>
</dbReference>
<gene>
    <name evidence="13" type="primary">apbE_1</name>
    <name evidence="13" type="ORF">KSX_44660</name>
</gene>
<dbReference type="AlphaFoldDB" id="A0A8J3MU63"/>
<evidence type="ECO:0000256" key="8">
    <source>
        <dbReference type="ARBA" id="ARBA00031306"/>
    </source>
</evidence>
<evidence type="ECO:0000256" key="1">
    <source>
        <dbReference type="ARBA" id="ARBA00011955"/>
    </source>
</evidence>
<dbReference type="EMBL" id="BNJF01000002">
    <property type="protein sequence ID" value="GHO46303.1"/>
    <property type="molecule type" value="Genomic_DNA"/>
</dbReference>
<protein>
    <recommendedName>
        <fullName evidence="2 10">FAD:protein FMN transferase</fullName>
        <ecNumber evidence="1 10">2.7.1.180</ecNumber>
    </recommendedName>
    <alternativeName>
        <fullName evidence="8 10">Flavin transferase</fullName>
    </alternativeName>
</protein>
<evidence type="ECO:0000313" key="14">
    <source>
        <dbReference type="Proteomes" id="UP000612362"/>
    </source>
</evidence>
<keyword evidence="4 10" id="KW-0808">Transferase</keyword>
<evidence type="ECO:0000256" key="9">
    <source>
        <dbReference type="ARBA" id="ARBA00048540"/>
    </source>
</evidence>
<evidence type="ECO:0000256" key="10">
    <source>
        <dbReference type="PIRNR" id="PIRNR006268"/>
    </source>
</evidence>
<comment type="caution">
    <text evidence="13">The sequence shown here is derived from an EMBL/GenBank/DDBJ whole genome shotgun (WGS) entry which is preliminary data.</text>
</comment>
<dbReference type="InterPro" id="IPR024932">
    <property type="entry name" value="ApbE"/>
</dbReference>
<evidence type="ECO:0000256" key="5">
    <source>
        <dbReference type="ARBA" id="ARBA00022723"/>
    </source>
</evidence>
<dbReference type="EC" id="2.7.1.180" evidence="1 10"/>
<evidence type="ECO:0000256" key="2">
    <source>
        <dbReference type="ARBA" id="ARBA00016337"/>
    </source>
</evidence>
<keyword evidence="3 10" id="KW-0285">Flavoprotein</keyword>
<evidence type="ECO:0000256" key="6">
    <source>
        <dbReference type="ARBA" id="ARBA00022827"/>
    </source>
</evidence>
<dbReference type="PIRSF" id="PIRSF006268">
    <property type="entry name" value="ApbE"/>
    <property type="match status" value="1"/>
</dbReference>
<organism evidence="13 14">
    <name type="scientific">Ktedonospora formicarum</name>
    <dbReference type="NCBI Taxonomy" id="2778364"/>
    <lineage>
        <taxon>Bacteria</taxon>
        <taxon>Bacillati</taxon>
        <taxon>Chloroflexota</taxon>
        <taxon>Ktedonobacteria</taxon>
        <taxon>Ktedonobacterales</taxon>
        <taxon>Ktedonobacteraceae</taxon>
        <taxon>Ktedonospora</taxon>
    </lineage>
</organism>
<dbReference type="GO" id="GO:0046872">
    <property type="term" value="F:metal ion binding"/>
    <property type="evidence" value="ECO:0007669"/>
    <property type="project" value="UniProtKB-UniRule"/>
</dbReference>
<dbReference type="Pfam" id="PF02424">
    <property type="entry name" value="ApbE"/>
    <property type="match status" value="1"/>
</dbReference>
<dbReference type="SUPFAM" id="SSF143631">
    <property type="entry name" value="ApbE-like"/>
    <property type="match status" value="1"/>
</dbReference>
<dbReference type="Proteomes" id="UP000612362">
    <property type="component" value="Unassembled WGS sequence"/>
</dbReference>
<dbReference type="InterPro" id="IPR003374">
    <property type="entry name" value="ApbE-like_sf"/>
</dbReference>
<comment type="similarity">
    <text evidence="10">Belongs to the ApbE family.</text>
</comment>
<keyword evidence="6 10" id="KW-0274">FAD</keyword>
<evidence type="ECO:0000256" key="4">
    <source>
        <dbReference type="ARBA" id="ARBA00022679"/>
    </source>
</evidence>
<dbReference type="PANTHER" id="PTHR30040:SF2">
    <property type="entry name" value="FAD:PROTEIN FMN TRANSFERASE"/>
    <property type="match status" value="1"/>
</dbReference>
<accession>A0A8J3MU63</accession>